<dbReference type="InterPro" id="IPR011051">
    <property type="entry name" value="RmlC_Cupin_sf"/>
</dbReference>
<evidence type="ECO:0000313" key="2">
    <source>
        <dbReference type="EMBL" id="KKU86967.1"/>
    </source>
</evidence>
<evidence type="ECO:0000313" key="3">
    <source>
        <dbReference type="Proteomes" id="UP000034739"/>
    </source>
</evidence>
<proteinExistence type="predicted"/>
<dbReference type="Pfam" id="PF00190">
    <property type="entry name" value="Cupin_1"/>
    <property type="match status" value="1"/>
</dbReference>
<reference evidence="2 3" key="1">
    <citation type="journal article" date="2015" name="Nature">
        <title>rRNA introns, odd ribosomes, and small enigmatic genomes across a large radiation of phyla.</title>
        <authorList>
            <person name="Brown C.T."/>
            <person name="Hug L.A."/>
            <person name="Thomas B.C."/>
            <person name="Sharon I."/>
            <person name="Castelle C.J."/>
            <person name="Singh A."/>
            <person name="Wilkins M.J."/>
            <person name="Williams K.H."/>
            <person name="Banfield J.F."/>
        </authorList>
    </citation>
    <scope>NUCLEOTIDE SEQUENCE [LARGE SCALE GENOMIC DNA]</scope>
</reference>
<gene>
    <name evidence="2" type="ORF">UY16_C0043G0003</name>
</gene>
<dbReference type="EMBL" id="LCOY01000043">
    <property type="protein sequence ID" value="KKU86967.1"/>
    <property type="molecule type" value="Genomic_DNA"/>
</dbReference>
<comment type="caution">
    <text evidence="2">The sequence shown here is derived from an EMBL/GenBank/DDBJ whole genome shotgun (WGS) entry which is preliminary data.</text>
</comment>
<sequence length="110" mass="12466">MTHLLDGKTNIVGAVLITCKKGAVRANHYHTHDTHYSYMLKGSMNYVYQVLNKKGTKKRSIIVKEGEIVHTPPMVGHAMIFLEDSMFLALTTEQRNQSSYETDTKRIALV</sequence>
<organism evidence="2 3">
    <name type="scientific">Candidatus Gottesmanbacteria bacterium GW2011_GWA2_47_9</name>
    <dbReference type="NCBI Taxonomy" id="1618445"/>
    <lineage>
        <taxon>Bacteria</taxon>
        <taxon>Candidatus Gottesmaniibacteriota</taxon>
    </lineage>
</organism>
<dbReference type="AlphaFoldDB" id="A0A0G1TYP0"/>
<feature type="domain" description="Cupin type-1" evidence="1">
    <location>
        <begin position="10"/>
        <end position="95"/>
    </location>
</feature>
<dbReference type="Gene3D" id="2.60.120.10">
    <property type="entry name" value="Jelly Rolls"/>
    <property type="match status" value="1"/>
</dbReference>
<dbReference type="Proteomes" id="UP000034739">
    <property type="component" value="Unassembled WGS sequence"/>
</dbReference>
<dbReference type="InterPro" id="IPR006045">
    <property type="entry name" value="Cupin_1"/>
</dbReference>
<dbReference type="SUPFAM" id="SSF51182">
    <property type="entry name" value="RmlC-like cupins"/>
    <property type="match status" value="1"/>
</dbReference>
<accession>A0A0G1TYP0</accession>
<protein>
    <recommendedName>
        <fullName evidence="1">Cupin type-1 domain-containing protein</fullName>
    </recommendedName>
</protein>
<dbReference type="InterPro" id="IPR014710">
    <property type="entry name" value="RmlC-like_jellyroll"/>
</dbReference>
<name>A0A0G1TYP0_9BACT</name>
<evidence type="ECO:0000259" key="1">
    <source>
        <dbReference type="Pfam" id="PF00190"/>
    </source>
</evidence>